<dbReference type="InterPro" id="IPR057062">
    <property type="entry name" value="TriTu"/>
</dbReference>
<protein>
    <submittedName>
        <fullName evidence="1">Uncharacterized protein</fullName>
    </submittedName>
</protein>
<reference evidence="1 2" key="1">
    <citation type="submission" date="2018-11" db="EMBL/GenBank/DDBJ databases">
        <title>Complete genome sequence of Paenibacillus baekrokdamisoli strain KCTC 33723.</title>
        <authorList>
            <person name="Kang S.W."/>
            <person name="Lee K.C."/>
            <person name="Kim K.K."/>
            <person name="Kim J.S."/>
            <person name="Kim D.S."/>
            <person name="Ko S.H."/>
            <person name="Yang S.H."/>
            <person name="Lee J.S."/>
        </authorList>
    </citation>
    <scope>NUCLEOTIDE SEQUENCE [LARGE SCALE GENOMIC DNA]</scope>
    <source>
        <strain evidence="1 2">KCTC 33723</strain>
    </source>
</reference>
<dbReference type="AlphaFoldDB" id="A0A3G9INM5"/>
<dbReference type="Pfam" id="PF24689">
    <property type="entry name" value="TriTu"/>
    <property type="match status" value="1"/>
</dbReference>
<proteinExistence type="predicted"/>
<evidence type="ECO:0000313" key="2">
    <source>
        <dbReference type="Proteomes" id="UP000275368"/>
    </source>
</evidence>
<organism evidence="1 2">
    <name type="scientific">Paenibacillus baekrokdamisoli</name>
    <dbReference type="NCBI Taxonomy" id="1712516"/>
    <lineage>
        <taxon>Bacteria</taxon>
        <taxon>Bacillati</taxon>
        <taxon>Bacillota</taxon>
        <taxon>Bacilli</taxon>
        <taxon>Bacillales</taxon>
        <taxon>Paenibacillaceae</taxon>
        <taxon>Paenibacillus</taxon>
    </lineage>
</organism>
<evidence type="ECO:0000313" key="1">
    <source>
        <dbReference type="EMBL" id="BBH20450.1"/>
    </source>
</evidence>
<name>A0A3G9INM5_9BACL</name>
<sequence length="107" mass="12581">MIRKKFKQWADSNIEELRIVNISTEFVKHNNIDESRVPNPSTGIIHESESCLGQVIVWESHQMEYEVVNIETEEMILWKYIEKIAGEPNFDDILNEYFQVLQSGLKP</sequence>
<dbReference type="EMBL" id="AP019308">
    <property type="protein sequence ID" value="BBH20450.1"/>
    <property type="molecule type" value="Genomic_DNA"/>
</dbReference>
<dbReference type="Proteomes" id="UP000275368">
    <property type="component" value="Chromosome"/>
</dbReference>
<dbReference type="OrthoDB" id="2616614at2"/>
<gene>
    <name evidence="1" type="ORF">Back11_17950</name>
</gene>
<keyword evidence="2" id="KW-1185">Reference proteome</keyword>
<accession>A0A3G9INM5</accession>
<dbReference type="RefSeq" id="WP_125655501.1">
    <property type="nucleotide sequence ID" value="NZ_AP019308.1"/>
</dbReference>
<dbReference type="KEGG" id="pbk:Back11_17950"/>